<reference evidence="7 8" key="1">
    <citation type="submission" date="2016-11" db="EMBL/GenBank/DDBJ databases">
        <authorList>
            <person name="Jaros S."/>
            <person name="Januszkiewicz K."/>
            <person name="Wedrychowicz H."/>
        </authorList>
    </citation>
    <scope>NUCLEOTIDE SEQUENCE [LARGE SCALE GENOMIC DNA]</scope>
    <source>
        <strain evidence="7 8">GAS499</strain>
    </source>
</reference>
<organism evidence="7 8">
    <name type="scientific">Bradyrhizobium lablabi</name>
    <dbReference type="NCBI Taxonomy" id="722472"/>
    <lineage>
        <taxon>Bacteria</taxon>
        <taxon>Pseudomonadati</taxon>
        <taxon>Pseudomonadota</taxon>
        <taxon>Alphaproteobacteria</taxon>
        <taxon>Hyphomicrobiales</taxon>
        <taxon>Nitrobacteraceae</taxon>
        <taxon>Bradyrhizobium</taxon>
    </lineage>
</organism>
<keyword evidence="4 6" id="KW-0811">Translocation</keyword>
<evidence type="ECO:0000256" key="1">
    <source>
        <dbReference type="ARBA" id="ARBA00009990"/>
    </source>
</evidence>
<dbReference type="PRINTS" id="PR01594">
    <property type="entry name" value="SECBCHAPRONE"/>
</dbReference>
<comment type="subcellular location">
    <subcellularLocation>
        <location evidence="6">Cytoplasm</location>
    </subcellularLocation>
</comment>
<evidence type="ECO:0000313" key="8">
    <source>
        <dbReference type="Proteomes" id="UP000189935"/>
    </source>
</evidence>
<dbReference type="GO" id="GO:0015031">
    <property type="term" value="P:protein transport"/>
    <property type="evidence" value="ECO:0007669"/>
    <property type="project" value="UniProtKB-UniRule"/>
</dbReference>
<dbReference type="NCBIfam" id="NF004392">
    <property type="entry name" value="PRK05751.1-3"/>
    <property type="match status" value="1"/>
</dbReference>
<dbReference type="Gene3D" id="3.10.420.10">
    <property type="entry name" value="SecB-like"/>
    <property type="match status" value="1"/>
</dbReference>
<dbReference type="PANTHER" id="PTHR36918:SF1">
    <property type="entry name" value="PROTEIN-EXPORT PROTEIN SECB"/>
    <property type="match status" value="1"/>
</dbReference>
<dbReference type="GO" id="GO:0005737">
    <property type="term" value="C:cytoplasm"/>
    <property type="evidence" value="ECO:0007669"/>
    <property type="project" value="UniProtKB-SubCell"/>
</dbReference>
<accession>A0A1M6UEN1</accession>
<protein>
    <recommendedName>
        <fullName evidence="6">Protein-export protein SecB</fullName>
    </recommendedName>
</protein>
<evidence type="ECO:0000256" key="4">
    <source>
        <dbReference type="ARBA" id="ARBA00023010"/>
    </source>
</evidence>
<dbReference type="HAMAP" id="MF_00821">
    <property type="entry name" value="SecB"/>
    <property type="match status" value="1"/>
</dbReference>
<dbReference type="RefSeq" id="WP_079540467.1">
    <property type="nucleotide sequence ID" value="NZ_LT670844.1"/>
</dbReference>
<name>A0A1M6UEN1_9BRAD</name>
<comment type="similarity">
    <text evidence="1 6">Belongs to the SecB family.</text>
</comment>
<dbReference type="InterPro" id="IPR035958">
    <property type="entry name" value="SecB-like_sf"/>
</dbReference>
<dbReference type="Proteomes" id="UP000189935">
    <property type="component" value="Chromosome I"/>
</dbReference>
<keyword evidence="3 6" id="KW-0653">Protein transport</keyword>
<dbReference type="SUPFAM" id="SSF54611">
    <property type="entry name" value="SecB-like"/>
    <property type="match status" value="1"/>
</dbReference>
<gene>
    <name evidence="6" type="primary">secB</name>
    <name evidence="7" type="ORF">SAMN05444159_3886</name>
</gene>
<dbReference type="OrthoDB" id="9795145at2"/>
<dbReference type="AlphaFoldDB" id="A0A1M6UEN1"/>
<evidence type="ECO:0000256" key="5">
    <source>
        <dbReference type="ARBA" id="ARBA00023186"/>
    </source>
</evidence>
<proteinExistence type="inferred from homology"/>
<evidence type="ECO:0000313" key="7">
    <source>
        <dbReference type="EMBL" id="SHK67613.1"/>
    </source>
</evidence>
<dbReference type="GO" id="GO:0051082">
    <property type="term" value="F:unfolded protein binding"/>
    <property type="evidence" value="ECO:0007669"/>
    <property type="project" value="InterPro"/>
</dbReference>
<keyword evidence="2 6" id="KW-0813">Transport</keyword>
<dbReference type="GO" id="GO:0006457">
    <property type="term" value="P:protein folding"/>
    <property type="evidence" value="ECO:0007669"/>
    <property type="project" value="UniProtKB-UniRule"/>
</dbReference>
<keyword evidence="5 6" id="KW-0143">Chaperone</keyword>
<sequence>MTNGNGAPPEAAPPPQLNVLAQYTKDLSFENPNAPSSLQPQAQQPAINIQINVSANNLSESEYEVTLSVEGKAENAGKVMFSFDLAYAGVFRIVNVPKENLHPLVMIECPRLLFPFAREIIATSVRDGGFPPLMLDPVDFVGLYRQNIERQAAAQQAAQVKPS</sequence>
<comment type="function">
    <text evidence="6">One of the proteins required for the normal export of preproteins out of the cell cytoplasm. It is a molecular chaperone that binds to a subset of precursor proteins, maintaining them in a translocation-competent state. It also specifically binds to its receptor SecA.</text>
</comment>
<dbReference type="Pfam" id="PF02556">
    <property type="entry name" value="SecB"/>
    <property type="match status" value="1"/>
</dbReference>
<dbReference type="EMBL" id="LT670844">
    <property type="protein sequence ID" value="SHK67613.1"/>
    <property type="molecule type" value="Genomic_DNA"/>
</dbReference>
<dbReference type="GO" id="GO:0051262">
    <property type="term" value="P:protein tetramerization"/>
    <property type="evidence" value="ECO:0007669"/>
    <property type="project" value="InterPro"/>
</dbReference>
<comment type="subunit">
    <text evidence="6">Homotetramer, a dimer of dimers. One homotetramer interacts with 1 SecA dimer.</text>
</comment>
<dbReference type="NCBIfam" id="TIGR00809">
    <property type="entry name" value="secB"/>
    <property type="match status" value="1"/>
</dbReference>
<evidence type="ECO:0000256" key="2">
    <source>
        <dbReference type="ARBA" id="ARBA00022448"/>
    </source>
</evidence>
<evidence type="ECO:0000256" key="6">
    <source>
        <dbReference type="HAMAP-Rule" id="MF_00821"/>
    </source>
</evidence>
<evidence type="ECO:0000256" key="3">
    <source>
        <dbReference type="ARBA" id="ARBA00022927"/>
    </source>
</evidence>
<dbReference type="PANTHER" id="PTHR36918">
    <property type="match status" value="1"/>
</dbReference>
<keyword evidence="6" id="KW-0963">Cytoplasm</keyword>
<dbReference type="InterPro" id="IPR003708">
    <property type="entry name" value="SecB"/>
</dbReference>